<evidence type="ECO:0000256" key="2">
    <source>
        <dbReference type="ARBA" id="ARBA00004613"/>
    </source>
</evidence>
<comment type="subcellular location">
    <subcellularLocation>
        <location evidence="1">Host cell</location>
    </subcellularLocation>
    <subcellularLocation>
        <location evidence="2">Secreted</location>
    </subcellularLocation>
</comment>
<dbReference type="EMBL" id="JAAAID010001838">
    <property type="protein sequence ID" value="KAG0008650.1"/>
    <property type="molecule type" value="Genomic_DNA"/>
</dbReference>
<evidence type="ECO:0000259" key="4">
    <source>
        <dbReference type="Pfam" id="PF20147"/>
    </source>
</evidence>
<organism evidence="5 6">
    <name type="scientific">Entomortierella chlamydospora</name>
    <dbReference type="NCBI Taxonomy" id="101097"/>
    <lineage>
        <taxon>Eukaryota</taxon>
        <taxon>Fungi</taxon>
        <taxon>Fungi incertae sedis</taxon>
        <taxon>Mucoromycota</taxon>
        <taxon>Mortierellomycotina</taxon>
        <taxon>Mortierellomycetes</taxon>
        <taxon>Mortierellales</taxon>
        <taxon>Mortierellaceae</taxon>
        <taxon>Entomortierella</taxon>
    </lineage>
</organism>
<name>A0A9P6MNU4_9FUNG</name>
<evidence type="ECO:0000256" key="3">
    <source>
        <dbReference type="ARBA" id="ARBA00022525"/>
    </source>
</evidence>
<accession>A0A9P6MNU4</accession>
<dbReference type="InterPro" id="IPR045379">
    <property type="entry name" value="Crinkler_N"/>
</dbReference>
<proteinExistence type="predicted"/>
<dbReference type="GO" id="GO:0005576">
    <property type="term" value="C:extracellular region"/>
    <property type="evidence" value="ECO:0007669"/>
    <property type="project" value="UniProtKB-SubCell"/>
</dbReference>
<reference evidence="5" key="1">
    <citation type="journal article" date="2020" name="Fungal Divers.">
        <title>Resolving the Mortierellaceae phylogeny through synthesis of multi-gene phylogenetics and phylogenomics.</title>
        <authorList>
            <person name="Vandepol N."/>
            <person name="Liber J."/>
            <person name="Desiro A."/>
            <person name="Na H."/>
            <person name="Kennedy M."/>
            <person name="Barry K."/>
            <person name="Grigoriev I.V."/>
            <person name="Miller A.N."/>
            <person name="O'Donnell K."/>
            <person name="Stajich J.E."/>
            <person name="Bonito G."/>
        </authorList>
    </citation>
    <scope>NUCLEOTIDE SEQUENCE</scope>
    <source>
        <strain evidence="5">NRRL 2769</strain>
    </source>
</reference>
<evidence type="ECO:0000256" key="1">
    <source>
        <dbReference type="ARBA" id="ARBA00004340"/>
    </source>
</evidence>
<keyword evidence="3" id="KW-0964">Secreted</keyword>
<sequence>MDKIEIFCIVEGEDTLFSVKASRDESISTLKELIQPKRPAMKDVYASDLTLWHVSIPSTPKRIIKRRDLTDAEKANKEPENIEDPSITISEVFGTSLPKRTIHLIVDPTQAPVLTRTPSPPPAELETEAFHMRLGKIKQDFFQPGNTISDFLRMFVEGELSLPEADCCVKGLPKAWLRSSSFAQKSPRPALYLLHPTRPHQTTSTTTPPSVAALETISNFQNNDLITFFGVSGCGKTRAVVEMLAQTWGFYLNGSQPIENGLNIQAITGCLLLARLLVLEYCLSLNRCDAFTRDRWMLLQVCPGAFEPTIPDVFDSIFRALLDVYHGHIPAISFPNLKRLLQTQFHLVQRLLSSYASDSPPSKFLVVLDEAQTLSDHGKGYFMSHAESGDLRSILSPIIHGLRSISSNTQNYCVVTCGTGIGADELEVLLSSGGIGNSWEQVNR</sequence>
<protein>
    <recommendedName>
        <fullName evidence="4">Crinkler effector protein N-terminal domain-containing protein</fullName>
    </recommendedName>
</protein>
<evidence type="ECO:0000313" key="5">
    <source>
        <dbReference type="EMBL" id="KAG0008650.1"/>
    </source>
</evidence>
<dbReference type="Pfam" id="PF20147">
    <property type="entry name" value="Crinkler"/>
    <property type="match status" value="1"/>
</dbReference>
<dbReference type="AlphaFoldDB" id="A0A9P6MNU4"/>
<evidence type="ECO:0000313" key="6">
    <source>
        <dbReference type="Proteomes" id="UP000703661"/>
    </source>
</evidence>
<gene>
    <name evidence="5" type="ORF">BGZ80_003206</name>
</gene>
<comment type="caution">
    <text evidence="5">The sequence shown here is derived from an EMBL/GenBank/DDBJ whole genome shotgun (WGS) entry which is preliminary data.</text>
</comment>
<dbReference type="GO" id="GO:0043657">
    <property type="term" value="C:host cell"/>
    <property type="evidence" value="ECO:0007669"/>
    <property type="project" value="UniProtKB-SubCell"/>
</dbReference>
<dbReference type="Proteomes" id="UP000703661">
    <property type="component" value="Unassembled WGS sequence"/>
</dbReference>
<keyword evidence="6" id="KW-1185">Reference proteome</keyword>
<feature type="domain" description="Crinkler effector protein N-terminal" evidence="4">
    <location>
        <begin position="4"/>
        <end position="106"/>
    </location>
</feature>